<keyword evidence="3" id="KW-1185">Reference proteome</keyword>
<protein>
    <submittedName>
        <fullName evidence="2">Uncharacterized protein</fullName>
    </submittedName>
</protein>
<sequence length="119" mass="13418">MRAKSGQRDYWETRNAVDQRHEPSWSLQRKKEGVGWKRQRCQLKGVRRRGGWSTPQGAMQKQNPPSSISARILAQFFAASVTLSPLVVVSAPQNGALAAQRCELHIFGDVAWLPSRVTY</sequence>
<reference evidence="2 3" key="1">
    <citation type="submission" date="2014-04" db="EMBL/GenBank/DDBJ databases">
        <authorList>
            <consortium name="DOE Joint Genome Institute"/>
            <person name="Kuo A."/>
            <person name="Martino E."/>
            <person name="Perotto S."/>
            <person name="Kohler A."/>
            <person name="Nagy L.G."/>
            <person name="Floudas D."/>
            <person name="Copeland A."/>
            <person name="Barry K.W."/>
            <person name="Cichocki N."/>
            <person name="Veneault-Fourrey C."/>
            <person name="LaButti K."/>
            <person name="Lindquist E.A."/>
            <person name="Lipzen A."/>
            <person name="Lundell T."/>
            <person name="Morin E."/>
            <person name="Murat C."/>
            <person name="Sun H."/>
            <person name="Tunlid A."/>
            <person name="Henrissat B."/>
            <person name="Grigoriev I.V."/>
            <person name="Hibbett D.S."/>
            <person name="Martin F."/>
            <person name="Nordberg H.P."/>
            <person name="Cantor M.N."/>
            <person name="Hua S.X."/>
        </authorList>
    </citation>
    <scope>NUCLEOTIDE SEQUENCE [LARGE SCALE GENOMIC DNA]</scope>
    <source>
        <strain evidence="2 3">Zn</strain>
    </source>
</reference>
<feature type="compositionally biased region" description="Polar residues" evidence="1">
    <location>
        <begin position="53"/>
        <end position="65"/>
    </location>
</feature>
<feature type="region of interest" description="Disordered" evidence="1">
    <location>
        <begin position="45"/>
        <end position="65"/>
    </location>
</feature>
<dbReference type="AlphaFoldDB" id="A0A0C3HIC1"/>
<evidence type="ECO:0000313" key="2">
    <source>
        <dbReference type="EMBL" id="KIN02082.1"/>
    </source>
</evidence>
<dbReference type="HOGENOM" id="CLU_2062165_0_0_1"/>
<name>A0A0C3HIC1_OIDMZ</name>
<gene>
    <name evidence="2" type="ORF">OIDMADRAFT_53601</name>
</gene>
<organism evidence="2 3">
    <name type="scientific">Oidiodendron maius (strain Zn)</name>
    <dbReference type="NCBI Taxonomy" id="913774"/>
    <lineage>
        <taxon>Eukaryota</taxon>
        <taxon>Fungi</taxon>
        <taxon>Dikarya</taxon>
        <taxon>Ascomycota</taxon>
        <taxon>Pezizomycotina</taxon>
        <taxon>Leotiomycetes</taxon>
        <taxon>Leotiomycetes incertae sedis</taxon>
        <taxon>Myxotrichaceae</taxon>
        <taxon>Oidiodendron</taxon>
    </lineage>
</organism>
<evidence type="ECO:0000313" key="3">
    <source>
        <dbReference type="Proteomes" id="UP000054321"/>
    </source>
</evidence>
<dbReference type="Proteomes" id="UP000054321">
    <property type="component" value="Unassembled WGS sequence"/>
</dbReference>
<reference evidence="3" key="2">
    <citation type="submission" date="2015-01" db="EMBL/GenBank/DDBJ databases">
        <title>Evolutionary Origins and Diversification of the Mycorrhizal Mutualists.</title>
        <authorList>
            <consortium name="DOE Joint Genome Institute"/>
            <consortium name="Mycorrhizal Genomics Consortium"/>
            <person name="Kohler A."/>
            <person name="Kuo A."/>
            <person name="Nagy L.G."/>
            <person name="Floudas D."/>
            <person name="Copeland A."/>
            <person name="Barry K.W."/>
            <person name="Cichocki N."/>
            <person name="Veneault-Fourrey C."/>
            <person name="LaButti K."/>
            <person name="Lindquist E.A."/>
            <person name="Lipzen A."/>
            <person name="Lundell T."/>
            <person name="Morin E."/>
            <person name="Murat C."/>
            <person name="Riley R."/>
            <person name="Ohm R."/>
            <person name="Sun H."/>
            <person name="Tunlid A."/>
            <person name="Henrissat B."/>
            <person name="Grigoriev I.V."/>
            <person name="Hibbett D.S."/>
            <person name="Martin F."/>
        </authorList>
    </citation>
    <scope>NUCLEOTIDE SEQUENCE [LARGE SCALE GENOMIC DNA]</scope>
    <source>
        <strain evidence="3">Zn</strain>
    </source>
</reference>
<accession>A0A0C3HIC1</accession>
<evidence type="ECO:0000256" key="1">
    <source>
        <dbReference type="SAM" id="MobiDB-lite"/>
    </source>
</evidence>
<proteinExistence type="predicted"/>
<dbReference type="EMBL" id="KN832875">
    <property type="protein sequence ID" value="KIN02082.1"/>
    <property type="molecule type" value="Genomic_DNA"/>
</dbReference>
<dbReference type="InParanoid" id="A0A0C3HIC1"/>